<keyword evidence="3" id="KW-0597">Phosphoprotein</keyword>
<dbReference type="Gene3D" id="1.10.287.130">
    <property type="match status" value="1"/>
</dbReference>
<organism evidence="7 8">
    <name type="scientific">Pedobacter soli</name>
    <dbReference type="NCBI Taxonomy" id="390242"/>
    <lineage>
        <taxon>Bacteria</taxon>
        <taxon>Pseudomonadati</taxon>
        <taxon>Bacteroidota</taxon>
        <taxon>Sphingobacteriia</taxon>
        <taxon>Sphingobacteriales</taxon>
        <taxon>Sphingobacteriaceae</taxon>
        <taxon>Pedobacter</taxon>
    </lineage>
</organism>
<feature type="domain" description="Histidine kinase" evidence="6">
    <location>
        <begin position="157"/>
        <end position="373"/>
    </location>
</feature>
<dbReference type="Pfam" id="PF02518">
    <property type="entry name" value="HATPase_c"/>
    <property type="match status" value="1"/>
</dbReference>
<dbReference type="SUPFAM" id="SSF55874">
    <property type="entry name" value="ATPase domain of HSP90 chaperone/DNA topoisomerase II/histidine kinase"/>
    <property type="match status" value="1"/>
</dbReference>
<dbReference type="EMBL" id="FMZH01000001">
    <property type="protein sequence ID" value="SDC09103.1"/>
    <property type="molecule type" value="Genomic_DNA"/>
</dbReference>
<dbReference type="GO" id="GO:0007234">
    <property type="term" value="P:osmosensory signaling via phosphorelay pathway"/>
    <property type="evidence" value="ECO:0007669"/>
    <property type="project" value="TreeGrafter"/>
</dbReference>
<evidence type="ECO:0000256" key="1">
    <source>
        <dbReference type="ARBA" id="ARBA00000085"/>
    </source>
</evidence>
<comment type="catalytic activity">
    <reaction evidence="1">
        <text>ATP + protein L-histidine = ADP + protein N-phospho-L-histidine.</text>
        <dbReference type="EC" id="2.7.13.3"/>
    </reaction>
</comment>
<dbReference type="Gene3D" id="3.30.565.10">
    <property type="entry name" value="Histidine kinase-like ATPase, C-terminal domain"/>
    <property type="match status" value="1"/>
</dbReference>
<dbReference type="GO" id="GO:0030295">
    <property type="term" value="F:protein kinase activator activity"/>
    <property type="evidence" value="ECO:0007669"/>
    <property type="project" value="TreeGrafter"/>
</dbReference>
<dbReference type="InterPro" id="IPR050351">
    <property type="entry name" value="BphY/WalK/GraS-like"/>
</dbReference>
<gene>
    <name evidence="7" type="ORF">SAMN04488024_101232</name>
</gene>
<dbReference type="Proteomes" id="UP000199455">
    <property type="component" value="Unassembled WGS sequence"/>
</dbReference>
<dbReference type="RefSeq" id="WP_090763448.1">
    <property type="nucleotide sequence ID" value="NZ_FMZH01000001.1"/>
</dbReference>
<evidence type="ECO:0000313" key="7">
    <source>
        <dbReference type="EMBL" id="SDC09103.1"/>
    </source>
</evidence>
<dbReference type="GO" id="GO:0000156">
    <property type="term" value="F:phosphorelay response regulator activity"/>
    <property type="evidence" value="ECO:0007669"/>
    <property type="project" value="TreeGrafter"/>
</dbReference>
<name>A0A1G6IRQ3_9SPHI</name>
<evidence type="ECO:0000259" key="6">
    <source>
        <dbReference type="PROSITE" id="PS50109"/>
    </source>
</evidence>
<dbReference type="GO" id="GO:0000155">
    <property type="term" value="F:phosphorelay sensor kinase activity"/>
    <property type="evidence" value="ECO:0007669"/>
    <property type="project" value="InterPro"/>
</dbReference>
<accession>A0A1G6IRQ3</accession>
<proteinExistence type="predicted"/>
<dbReference type="CDD" id="cd00082">
    <property type="entry name" value="HisKA"/>
    <property type="match status" value="1"/>
</dbReference>
<dbReference type="InterPro" id="IPR003661">
    <property type="entry name" value="HisK_dim/P_dom"/>
</dbReference>
<dbReference type="PRINTS" id="PR00344">
    <property type="entry name" value="BCTRLSENSOR"/>
</dbReference>
<dbReference type="FunFam" id="3.30.565.10:FF:000006">
    <property type="entry name" value="Sensor histidine kinase WalK"/>
    <property type="match status" value="1"/>
</dbReference>
<sequence>MHSEKVIENTNPQYEALRLAKLTQYEMLDTIAEYAFDKIAQLAAGIFNAPGAGICFEGAQSVFQKSTIGNPPLKPQFPLYDTFKVITETNATLVTAPLQSPEGYLLGVIYVSTPETLQPNETQINMLKLLGEMVMDKLEGTLAMRNAFRAYDDRLHVLIHDLKNPMTTISLQSELMGRIPAIDEKAVLIAGKINAQSKKMVDSLNDILSPAKKAAIAYKPEKLKVDLTAVLEAVKLSFGRKLKIKNQSISIHINEPLFIFGDVNKLTEVFSQLVDNAIKFSPLGTEISISHQLTATELTIAVKDQGVGLTKEELEKVFIKFAKLSAAPTHQESANGLGLITAGAFADMHKGRIWAESEGKNLGTTFYLQLPLR</sequence>
<dbReference type="InterPro" id="IPR003594">
    <property type="entry name" value="HATPase_dom"/>
</dbReference>
<dbReference type="InterPro" id="IPR004358">
    <property type="entry name" value="Sig_transdc_His_kin-like_C"/>
</dbReference>
<evidence type="ECO:0000256" key="3">
    <source>
        <dbReference type="ARBA" id="ARBA00022553"/>
    </source>
</evidence>
<dbReference type="PANTHER" id="PTHR42878:SF13">
    <property type="entry name" value="HISTIDINE KINASE"/>
    <property type="match status" value="1"/>
</dbReference>
<evidence type="ECO:0000256" key="2">
    <source>
        <dbReference type="ARBA" id="ARBA00012438"/>
    </source>
</evidence>
<dbReference type="InterPro" id="IPR036097">
    <property type="entry name" value="HisK_dim/P_sf"/>
</dbReference>
<evidence type="ECO:0000313" key="8">
    <source>
        <dbReference type="Proteomes" id="UP000199455"/>
    </source>
</evidence>
<reference evidence="8" key="1">
    <citation type="submission" date="2016-10" db="EMBL/GenBank/DDBJ databases">
        <authorList>
            <person name="Varghese N."/>
            <person name="Submissions S."/>
        </authorList>
    </citation>
    <scope>NUCLEOTIDE SEQUENCE [LARGE SCALE GENOMIC DNA]</scope>
    <source>
        <strain evidence="8">DSM 18609</strain>
    </source>
</reference>
<dbReference type="SMART" id="SM00388">
    <property type="entry name" value="HisKA"/>
    <property type="match status" value="1"/>
</dbReference>
<keyword evidence="5 7" id="KW-0418">Kinase</keyword>
<protein>
    <recommendedName>
        <fullName evidence="2">histidine kinase</fullName>
        <ecNumber evidence="2">2.7.13.3</ecNumber>
    </recommendedName>
</protein>
<evidence type="ECO:0000256" key="4">
    <source>
        <dbReference type="ARBA" id="ARBA00022679"/>
    </source>
</evidence>
<keyword evidence="8" id="KW-1185">Reference proteome</keyword>
<dbReference type="AlphaFoldDB" id="A0A1G6IRQ3"/>
<dbReference type="InterPro" id="IPR005467">
    <property type="entry name" value="His_kinase_dom"/>
</dbReference>
<evidence type="ECO:0000256" key="5">
    <source>
        <dbReference type="ARBA" id="ARBA00022777"/>
    </source>
</evidence>
<dbReference type="PROSITE" id="PS50109">
    <property type="entry name" value="HIS_KIN"/>
    <property type="match status" value="1"/>
</dbReference>
<dbReference type="SUPFAM" id="SSF47384">
    <property type="entry name" value="Homodimeric domain of signal transducing histidine kinase"/>
    <property type="match status" value="1"/>
</dbReference>
<dbReference type="STRING" id="390242.SAMN04488024_101232"/>
<dbReference type="SMART" id="SM00387">
    <property type="entry name" value="HATPase_c"/>
    <property type="match status" value="1"/>
</dbReference>
<dbReference type="EC" id="2.7.13.3" evidence="2"/>
<dbReference type="InterPro" id="IPR036890">
    <property type="entry name" value="HATPase_C_sf"/>
</dbReference>
<dbReference type="PANTHER" id="PTHR42878">
    <property type="entry name" value="TWO-COMPONENT HISTIDINE KINASE"/>
    <property type="match status" value="1"/>
</dbReference>
<keyword evidence="4" id="KW-0808">Transferase</keyword>